<keyword evidence="10" id="KW-1133">Transmembrane helix</keyword>
<keyword evidence="12 14" id="KW-1015">Disulfide bond</keyword>
<dbReference type="GO" id="GO:0035805">
    <property type="term" value="C:egg coat"/>
    <property type="evidence" value="ECO:0007669"/>
    <property type="project" value="UniProtKB-SubCell"/>
</dbReference>
<keyword evidence="11" id="KW-0472">Membrane</keyword>
<dbReference type="GO" id="GO:0007339">
    <property type="term" value="P:binding of sperm to zona pellucida"/>
    <property type="evidence" value="ECO:0007669"/>
    <property type="project" value="UniProtKB-UniRule"/>
</dbReference>
<keyword evidence="9 14" id="KW-0732">Signal</keyword>
<dbReference type="InterPro" id="IPR048290">
    <property type="entry name" value="ZP_chr"/>
</dbReference>
<evidence type="ECO:0000256" key="12">
    <source>
        <dbReference type="ARBA" id="ARBA00023157"/>
    </source>
</evidence>
<comment type="function">
    <text evidence="14">Component of the zona pellucida, an extracellular matrix surrounding oocytes which mediates sperm binding, induction of the acrosome reaction and prevents post-fertilization polyspermy. The zona pellucida is composed of 3 to 4 glycoproteins, ZP1, ZP2, ZP3, and ZP4. ZP3 is essential for sperm binding and zona matrix formation.</text>
</comment>
<dbReference type="SMART" id="SM00241">
    <property type="entry name" value="ZP"/>
    <property type="match status" value="1"/>
</dbReference>
<feature type="chain" id="PRO_5043095692" description="Zona pellucida sperm-binding protein 3" evidence="14">
    <location>
        <begin position="24"/>
        <end position="381"/>
    </location>
</feature>
<dbReference type="InterPro" id="IPR042235">
    <property type="entry name" value="ZP-C_dom"/>
</dbReference>
<dbReference type="GO" id="GO:2000344">
    <property type="term" value="P:positive regulation of acrosome reaction"/>
    <property type="evidence" value="ECO:0007669"/>
    <property type="project" value="UniProtKB-UniRule"/>
</dbReference>
<dbReference type="InterPro" id="IPR001507">
    <property type="entry name" value="ZP_dom"/>
</dbReference>
<name>A0AAW1FJL6_ZOAVI</name>
<organism evidence="16 17">
    <name type="scientific">Zoarces viviparus</name>
    <name type="common">Viviparous eelpout</name>
    <name type="synonym">Blennius viviparus</name>
    <dbReference type="NCBI Taxonomy" id="48416"/>
    <lineage>
        <taxon>Eukaryota</taxon>
        <taxon>Metazoa</taxon>
        <taxon>Chordata</taxon>
        <taxon>Craniata</taxon>
        <taxon>Vertebrata</taxon>
        <taxon>Euteleostomi</taxon>
        <taxon>Actinopterygii</taxon>
        <taxon>Neopterygii</taxon>
        <taxon>Teleostei</taxon>
        <taxon>Neoteleostei</taxon>
        <taxon>Acanthomorphata</taxon>
        <taxon>Eupercaria</taxon>
        <taxon>Perciformes</taxon>
        <taxon>Cottioidei</taxon>
        <taxon>Zoarcales</taxon>
        <taxon>Zoarcidae</taxon>
        <taxon>Zoarcinae</taxon>
        <taxon>Zoarces</taxon>
    </lineage>
</organism>
<dbReference type="InterPro" id="IPR055355">
    <property type="entry name" value="ZP-C"/>
</dbReference>
<evidence type="ECO:0000256" key="1">
    <source>
        <dbReference type="ARBA" id="ARBA00004498"/>
    </source>
</evidence>
<feature type="domain" description="ZP" evidence="15">
    <location>
        <begin position="66"/>
        <end position="329"/>
    </location>
</feature>
<dbReference type="PROSITE" id="PS51034">
    <property type="entry name" value="ZP_2"/>
    <property type="match status" value="1"/>
</dbReference>
<keyword evidence="6 14" id="KW-0272">Extracellular matrix</keyword>
<proteinExistence type="inferred from homology"/>
<dbReference type="Gene3D" id="2.60.40.3210">
    <property type="entry name" value="Zona pellucida, ZP-N domain"/>
    <property type="match status" value="1"/>
</dbReference>
<comment type="domain">
    <text evidence="14">The ZP domain is involved in the polymerization of the ZP proteins to form the zona pellucida.</text>
</comment>
<dbReference type="FunFam" id="2.60.40.4100:FF:000002">
    <property type="entry name" value="Zona pellucida sperm-binding protein 3"/>
    <property type="match status" value="1"/>
</dbReference>
<keyword evidence="13" id="KW-0325">Glycoprotein</keyword>
<dbReference type="GO" id="GO:0035803">
    <property type="term" value="P:egg coat formation"/>
    <property type="evidence" value="ECO:0007669"/>
    <property type="project" value="UniProtKB-UniRule"/>
</dbReference>
<comment type="similarity">
    <text evidence="2 14">Belongs to the ZP domain family. ZPC subfamily.</text>
</comment>
<dbReference type="Pfam" id="PF00100">
    <property type="entry name" value="Zona_pellucida"/>
    <property type="match status" value="1"/>
</dbReference>
<evidence type="ECO:0000256" key="3">
    <source>
        <dbReference type="ARBA" id="ARBA00017980"/>
    </source>
</evidence>
<evidence type="ECO:0000256" key="6">
    <source>
        <dbReference type="ARBA" id="ARBA00022530"/>
    </source>
</evidence>
<evidence type="ECO:0000256" key="13">
    <source>
        <dbReference type="ARBA" id="ARBA00023180"/>
    </source>
</evidence>
<evidence type="ECO:0000256" key="14">
    <source>
        <dbReference type="RuleBase" id="RU367066"/>
    </source>
</evidence>
<dbReference type="Gene3D" id="2.60.40.4100">
    <property type="entry name" value="Zona pellucida, ZP-C domain"/>
    <property type="match status" value="1"/>
</dbReference>
<evidence type="ECO:0000256" key="8">
    <source>
        <dbReference type="ARBA" id="ARBA00022692"/>
    </source>
</evidence>
<reference evidence="16 17" key="1">
    <citation type="journal article" date="2024" name="Genome Biol. Evol.">
        <title>Chromosome-level genome assembly of the viviparous eelpout Zoarces viviparus.</title>
        <authorList>
            <person name="Fuhrmann N."/>
            <person name="Brasseur M.V."/>
            <person name="Bakowski C.E."/>
            <person name="Podsiadlowski L."/>
            <person name="Prost S."/>
            <person name="Krehenwinkel H."/>
            <person name="Mayer C."/>
        </authorList>
    </citation>
    <scope>NUCLEOTIDE SEQUENCE [LARGE SCALE GENOMIC DNA]</scope>
    <source>
        <strain evidence="16">NO-MEL_2022_Ind0_liver</strain>
    </source>
</reference>
<protein>
    <recommendedName>
        <fullName evidence="3 14">Zona pellucida sperm-binding protein 3</fullName>
    </recommendedName>
</protein>
<evidence type="ECO:0000313" key="16">
    <source>
        <dbReference type="EMBL" id="KAK9534973.1"/>
    </source>
</evidence>
<dbReference type="FunFam" id="2.60.40.3210:FF:000001">
    <property type="entry name" value="Zona pellucida sperm-binding protein 3"/>
    <property type="match status" value="1"/>
</dbReference>
<evidence type="ECO:0000256" key="5">
    <source>
        <dbReference type="ARBA" id="ARBA00022525"/>
    </source>
</evidence>
<evidence type="ECO:0000256" key="7">
    <source>
        <dbReference type="ARBA" id="ARBA00022685"/>
    </source>
</evidence>
<keyword evidence="17" id="KW-1185">Reference proteome</keyword>
<keyword evidence="8" id="KW-0812">Transmembrane</keyword>
<dbReference type="Proteomes" id="UP001488805">
    <property type="component" value="Unassembled WGS sequence"/>
</dbReference>
<dbReference type="GO" id="GO:0032190">
    <property type="term" value="F:acrosin binding"/>
    <property type="evidence" value="ECO:0007669"/>
    <property type="project" value="TreeGrafter"/>
</dbReference>
<evidence type="ECO:0000256" key="11">
    <source>
        <dbReference type="ARBA" id="ARBA00023136"/>
    </source>
</evidence>
<dbReference type="Pfam" id="PF23344">
    <property type="entry name" value="ZP-N"/>
    <property type="match status" value="1"/>
</dbReference>
<keyword evidence="7 14" id="KW-0165">Cleavage on pair of basic residues</keyword>
<dbReference type="InterPro" id="IPR055356">
    <property type="entry name" value="ZP-N"/>
</dbReference>
<dbReference type="GO" id="GO:0005886">
    <property type="term" value="C:plasma membrane"/>
    <property type="evidence" value="ECO:0007669"/>
    <property type="project" value="UniProtKB-SubCell"/>
</dbReference>
<evidence type="ECO:0000256" key="10">
    <source>
        <dbReference type="ARBA" id="ARBA00022989"/>
    </source>
</evidence>
<accession>A0AAW1FJL6</accession>
<dbReference type="PANTHER" id="PTHR11576:SF2">
    <property type="entry name" value="ZONA PELLUCIDA SPERM-BINDING PROTEIN 3"/>
    <property type="match status" value="1"/>
</dbReference>
<dbReference type="PRINTS" id="PR00023">
    <property type="entry name" value="ZPELLUCIDA"/>
</dbReference>
<gene>
    <name evidence="16" type="ORF">VZT92_007384</name>
</gene>
<evidence type="ECO:0000313" key="17">
    <source>
        <dbReference type="Proteomes" id="UP001488805"/>
    </source>
</evidence>
<evidence type="ECO:0000256" key="4">
    <source>
        <dbReference type="ARBA" id="ARBA00022475"/>
    </source>
</evidence>
<comment type="subcellular location">
    <subcellularLocation>
        <location evidence="1">Secreted</location>
        <location evidence="1">Extracellular space</location>
        <location evidence="1">Extracellular matrix</location>
    </subcellularLocation>
    <subcellularLocation>
        <location evidence="14">Zona pellucida</location>
    </subcellularLocation>
    <subcellularLocation>
        <location evidence="14">Cell membrane</location>
        <topology evidence="14">Single-pass type I membrane protein</topology>
    </subcellularLocation>
</comment>
<keyword evidence="4 14" id="KW-1003">Cell membrane</keyword>
<dbReference type="PANTHER" id="PTHR11576">
    <property type="entry name" value="ZONA PELLUCIDA SPERM-BINDING PROTEIN 3"/>
    <property type="match status" value="1"/>
</dbReference>
<comment type="PTM">
    <text evidence="14">Proteolytically cleaved before the transmembrane segment to yield the secreted ectodomain incorporated in the zona pellucida.</text>
</comment>
<keyword evidence="5 14" id="KW-0964">Secreted</keyword>
<dbReference type="AlphaFoldDB" id="A0AAW1FJL6"/>
<evidence type="ECO:0000256" key="2">
    <source>
        <dbReference type="ARBA" id="ARBA00006735"/>
    </source>
</evidence>
<evidence type="ECO:0000256" key="9">
    <source>
        <dbReference type="ARBA" id="ARBA00022729"/>
    </source>
</evidence>
<comment type="caution">
    <text evidence="16">The sequence shown here is derived from an EMBL/GenBank/DDBJ whole genome shotgun (WGS) entry which is preliminary data.</text>
</comment>
<evidence type="ECO:0000259" key="15">
    <source>
        <dbReference type="PROSITE" id="PS51034"/>
    </source>
</evidence>
<feature type="signal peptide" evidence="14">
    <location>
        <begin position="1"/>
        <end position="23"/>
    </location>
</feature>
<sequence>MVIAVHSASLALMISFAFGVADAIRTLKDGPMIDAEGREYKSAKFTVDAVDLSRPQINDGSTVRVQCTDASMIIVVKADLFNNGRLVYLEELYLGEPEHSQRTQCRAVAAGDSEYVIEAGLQDCGSKLTISDDAVIYSNKLIVSPAASYLGITRRTHAVVPVSCHYKRTHLVSSIDQQLHLAPSTPAEVSIAAFSLKLMTDDWTSETFSRTFYIGGLLHLKASYTGPDSAQRRLFIDSCVVTLSPDAMSVPRYKFIENHGCLTDAKEEGSNALFQPRTSASSLQLQLDVFLFYEDSRNSIFITCQLKATSEMWMSSPINKACNYVHSRWINEDGGDVCRCCDRICSKSTPGYDTNVSPQIPEEIVAGGTVTLGPLMVFNSK</sequence>
<dbReference type="GO" id="GO:0035804">
    <property type="term" value="F:structural constituent of egg coat"/>
    <property type="evidence" value="ECO:0007669"/>
    <property type="project" value="UniProtKB-UniRule"/>
</dbReference>
<dbReference type="EMBL" id="JBCEZU010000056">
    <property type="protein sequence ID" value="KAK9534973.1"/>
    <property type="molecule type" value="Genomic_DNA"/>
</dbReference>